<evidence type="ECO:0000259" key="4">
    <source>
        <dbReference type="Pfam" id="PF12684"/>
    </source>
</evidence>
<dbReference type="OrthoDB" id="2212578at2"/>
<dbReference type="InterPro" id="IPR024432">
    <property type="entry name" value="Put_RecE_PDDEXK-like_dom"/>
</dbReference>
<keyword evidence="6" id="KW-1185">Reference proteome</keyword>
<dbReference type="eggNOG" id="COG1074">
    <property type="taxonomic scope" value="Bacteria"/>
</dbReference>
<dbReference type="InterPro" id="IPR011604">
    <property type="entry name" value="PDDEXK-like_dom_sf"/>
</dbReference>
<sequence length="270" mass="31012">MMKLSQENYYDVSPLEYMSASTFKQMYQNEAAFIASLAGEYELFTDSTALLVGNYLHSYFESPEAHAAFIKEHPEIISSRGSSKGQLKTSFAKAEQMIKRIEDDAVIVNLIERAKAHEVIIQGKIDDVLWKGKVDALNVKEGYFLDYKTVRTLKDDGAEWVDMPDGERIRYDNFIEARMYHVQMFVYKTLLEQMYGKKFMPIIVAVSKEDEPIADLYGLSDDVLEGGKVLVETYQNRFVDVLNGKESPKIVADHSRFYNSRYRVSEVKIV</sequence>
<gene>
    <name evidence="5" type="ORF">WOSG25_170070</name>
</gene>
<organism evidence="5 6">
    <name type="scientific">Weissella oryzae (strain DSM 25784 / JCM 18191 / LMG 30913 / SG25)</name>
    <dbReference type="NCBI Taxonomy" id="1329250"/>
    <lineage>
        <taxon>Bacteria</taxon>
        <taxon>Bacillati</taxon>
        <taxon>Bacillota</taxon>
        <taxon>Bacilli</taxon>
        <taxon>Lactobacillales</taxon>
        <taxon>Lactobacillaceae</taxon>
        <taxon>Weissella</taxon>
    </lineage>
</organism>
<accession>A0A069CWL0</accession>
<evidence type="ECO:0000256" key="2">
    <source>
        <dbReference type="ARBA" id="ARBA00022806"/>
    </source>
</evidence>
<reference evidence="6" key="1">
    <citation type="journal article" date="2014" name="Genome Announc.">
        <title>Draft genome sequence of Weissella oryzae SG25T, isolated from fermented rice grains.</title>
        <authorList>
            <person name="Tanizawa Y."/>
            <person name="Fujisawa T."/>
            <person name="Mochizuki T."/>
            <person name="Kaminuma E."/>
            <person name="Suzuki Y."/>
            <person name="Nakamura Y."/>
            <person name="Tohno M."/>
        </authorList>
    </citation>
    <scope>NUCLEOTIDE SEQUENCE [LARGE SCALE GENOMIC DNA]</scope>
    <source>
        <strain evidence="6">DSM 25784 / JCM 18191 / LMG 30913 / SG25</strain>
    </source>
</reference>
<evidence type="ECO:0000313" key="5">
    <source>
        <dbReference type="EMBL" id="GAK31824.1"/>
    </source>
</evidence>
<dbReference type="EMBL" id="DF820500">
    <property type="protein sequence ID" value="GAK31824.1"/>
    <property type="molecule type" value="Genomic_DNA"/>
</dbReference>
<keyword evidence="2" id="KW-0378">Hydrolase</keyword>
<dbReference type="Gene3D" id="3.90.320.10">
    <property type="match status" value="1"/>
</dbReference>
<dbReference type="GO" id="GO:0005524">
    <property type="term" value="F:ATP binding"/>
    <property type="evidence" value="ECO:0007669"/>
    <property type="project" value="UniProtKB-KW"/>
</dbReference>
<keyword evidence="3" id="KW-0067">ATP-binding</keyword>
<keyword evidence="1" id="KW-0547">Nucleotide-binding</keyword>
<evidence type="ECO:0000256" key="1">
    <source>
        <dbReference type="ARBA" id="ARBA00022741"/>
    </source>
</evidence>
<dbReference type="Pfam" id="PF12684">
    <property type="entry name" value="DUF3799"/>
    <property type="match status" value="1"/>
</dbReference>
<evidence type="ECO:0000256" key="3">
    <source>
        <dbReference type="ARBA" id="ARBA00022840"/>
    </source>
</evidence>
<name>A0A069CWL0_WEIOS</name>
<dbReference type="GO" id="GO:0004386">
    <property type="term" value="F:helicase activity"/>
    <property type="evidence" value="ECO:0007669"/>
    <property type="project" value="UniProtKB-KW"/>
</dbReference>
<keyword evidence="2" id="KW-0347">Helicase</keyword>
<evidence type="ECO:0000313" key="6">
    <source>
        <dbReference type="Proteomes" id="UP000030643"/>
    </source>
</evidence>
<dbReference type="Proteomes" id="UP000030643">
    <property type="component" value="Unassembled WGS sequence"/>
</dbReference>
<dbReference type="AlphaFoldDB" id="A0A069CWL0"/>
<feature type="domain" description="Putative exodeoxyribonuclease 8 PDDEXK-like" evidence="4">
    <location>
        <begin position="19"/>
        <end position="249"/>
    </location>
</feature>
<protein>
    <submittedName>
        <fullName evidence="5">Phage-related protein</fullName>
    </submittedName>
</protein>
<dbReference type="STRING" id="1329250.WOSG25_170070"/>
<proteinExistence type="predicted"/>
<dbReference type="RefSeq" id="WP_045477151.1">
    <property type="nucleotide sequence ID" value="NZ_DF820500.1"/>
</dbReference>